<name>A0A840SDH4_9SPIR</name>
<proteinExistence type="predicted"/>
<keyword evidence="3" id="KW-1185">Reference proteome</keyword>
<gene>
    <name evidence="2" type="ORF">DYE49_12270</name>
    <name evidence="1" type="ORF">HNP77_001273</name>
</gene>
<organism evidence="1 3">
    <name type="scientific">Treponema rectale</name>
    <dbReference type="NCBI Taxonomy" id="744512"/>
    <lineage>
        <taxon>Bacteria</taxon>
        <taxon>Pseudomonadati</taxon>
        <taxon>Spirochaetota</taxon>
        <taxon>Spirochaetia</taxon>
        <taxon>Spirochaetales</taxon>
        <taxon>Treponemataceae</taxon>
        <taxon>Treponema</taxon>
    </lineage>
</organism>
<dbReference type="KEGG" id="trc:DYE49_12270"/>
<dbReference type="InterPro" id="IPR014127">
    <property type="entry name" value="CHP02757"/>
</dbReference>
<sequence length="256" mass="29209">MTKGLKEKLILLAEKYETPEFLKADPSQFMHNYSNETDIETAAFISANLAFGRRDQILKHIQLILDEAKASPSQWILNSEYKNFFPKNNKSFYRMYSNNSMLIFFDTIKNILTQEKTLGNFFKKLNSEKNDTQTQSLHLCQKIAGLFSSDCNLIPHTNESACKKINLFLRWMVRNNSSVDMGLWSWYKKTNLLLPLDTHVMAQATELKLLPATSSGKVQSASFKKAIALTQIMKEVFPDDPVKGDFALFGLGVNSK</sequence>
<evidence type="ECO:0000313" key="4">
    <source>
        <dbReference type="Proteomes" id="UP000593591"/>
    </source>
</evidence>
<protein>
    <submittedName>
        <fullName evidence="2">TIGR02757 family protein</fullName>
    </submittedName>
</protein>
<reference evidence="1 3" key="2">
    <citation type="submission" date="2020-08" db="EMBL/GenBank/DDBJ databases">
        <title>Genomic Encyclopedia of Type Strains, Phase IV (KMG-IV): sequencing the most valuable type-strain genomes for metagenomic binning, comparative biology and taxonomic classification.</title>
        <authorList>
            <person name="Goeker M."/>
        </authorList>
    </citation>
    <scope>NUCLEOTIDE SEQUENCE [LARGE SCALE GENOMIC DNA]</scope>
    <source>
        <strain evidence="1 3">DSM 103679</strain>
    </source>
</reference>
<dbReference type="Proteomes" id="UP000593591">
    <property type="component" value="Chromosome"/>
</dbReference>
<dbReference type="EMBL" id="CP031517">
    <property type="protein sequence ID" value="QOS41181.1"/>
    <property type="molecule type" value="Genomic_DNA"/>
</dbReference>
<accession>A0A840SDH4</accession>
<dbReference type="NCBIfam" id="TIGR02757">
    <property type="entry name" value="TIGR02757 family protein"/>
    <property type="match status" value="1"/>
</dbReference>
<evidence type="ECO:0000313" key="2">
    <source>
        <dbReference type="EMBL" id="QOS41181.1"/>
    </source>
</evidence>
<evidence type="ECO:0000313" key="3">
    <source>
        <dbReference type="Proteomes" id="UP000578697"/>
    </source>
</evidence>
<dbReference type="AlphaFoldDB" id="A0A840SDH4"/>
<evidence type="ECO:0000313" key="1">
    <source>
        <dbReference type="EMBL" id="MBB5218904.1"/>
    </source>
</evidence>
<dbReference type="RefSeq" id="WP_184652344.1">
    <property type="nucleotide sequence ID" value="NZ_JACHFR010000002.1"/>
</dbReference>
<dbReference type="Proteomes" id="UP000578697">
    <property type="component" value="Unassembled WGS sequence"/>
</dbReference>
<dbReference type="Pfam" id="PF09674">
    <property type="entry name" value="DUF2400"/>
    <property type="match status" value="1"/>
</dbReference>
<dbReference type="EMBL" id="JACHFR010000002">
    <property type="protein sequence ID" value="MBB5218904.1"/>
    <property type="molecule type" value="Genomic_DNA"/>
</dbReference>
<reference evidence="2 4" key="1">
    <citation type="submission" date="2018-08" db="EMBL/GenBank/DDBJ databases">
        <title>The first complete genome of Treponema rectale (CHPAT), a commensal spirochete of the bovine rectum.</title>
        <authorList>
            <person name="Staton G.J."/>
            <person name="Clegg S.R."/>
            <person name="Carter S.D."/>
            <person name="Radford A.D."/>
            <person name="Darby A."/>
            <person name="Hall N."/>
            <person name="Birtles R.J."/>
            <person name="Evans N.J."/>
        </authorList>
    </citation>
    <scope>NUCLEOTIDE SEQUENCE [LARGE SCALE GENOMIC DNA]</scope>
    <source>
        <strain evidence="2 4">CHPA</strain>
    </source>
</reference>